<organism evidence="3 4">
    <name type="scientific">Roseomonas acroporae</name>
    <dbReference type="NCBI Taxonomy" id="2937791"/>
    <lineage>
        <taxon>Bacteria</taxon>
        <taxon>Pseudomonadati</taxon>
        <taxon>Pseudomonadota</taxon>
        <taxon>Alphaproteobacteria</taxon>
        <taxon>Acetobacterales</taxon>
        <taxon>Roseomonadaceae</taxon>
        <taxon>Roseomonas</taxon>
    </lineage>
</organism>
<feature type="compositionally biased region" description="Basic residues" evidence="1">
    <location>
        <begin position="66"/>
        <end position="77"/>
    </location>
</feature>
<evidence type="ECO:0000313" key="4">
    <source>
        <dbReference type="Proteomes" id="UP001139516"/>
    </source>
</evidence>
<sequence>MSPPPNLSELSREALEALVGELLGRVSELTELVAALREENARLKGLKGRPTIKPSGMEAATTPKPGGKRGKRRGRGKVMPRVAVESEVLRVTPPAGSRFRGYELYQVQELVLTARAVRYRRERWLTPAGETLVAPLPEGIRGHFGPELRRFVLMQHHQGQVTVERLVTLLQGVGLSISKRQVMRLLIEGQGDFLTENREVLRAGLQTAAWVTVDDTGARHRGANAVCTQIGDDRFAWFGTTGSKSRQNFLELLRAGHTDYVINDLALQYMREHGLAGTVVQRLAAAVHEARQFADRAAWRRHLERLGITAPQVTPDPERLATEGALWGAVAAHGFLNEAVIVSDDAGQFKVGEHALCWIHAERLVHKLEAFTEAQRAAQQHVRGLIWWFYADLKAYRAGPTPRRRAELRARFDRIFNRRTGFVLLDRLLGRLHANKAELLLVLDRPEIPLHTNGSENDIRCQVTKRQVSGGTRSDTGRDCRNAFLGLAKTCRKLGLSFWDYLGSRLRVPDTQLVADLPSLIRCRGQPA</sequence>
<gene>
    <name evidence="3" type="ORF">M0638_26285</name>
</gene>
<dbReference type="AlphaFoldDB" id="A0A9X1YDN9"/>
<accession>A0A9X1YDN9</accession>
<dbReference type="RefSeq" id="WP_248669914.1">
    <property type="nucleotide sequence ID" value="NZ_JALPRX010000154.1"/>
</dbReference>
<feature type="domain" description="Transposase IS66 central" evidence="2">
    <location>
        <begin position="142"/>
        <end position="220"/>
    </location>
</feature>
<dbReference type="EMBL" id="JALPRX010000154">
    <property type="protein sequence ID" value="MCK8787867.1"/>
    <property type="molecule type" value="Genomic_DNA"/>
</dbReference>
<dbReference type="PANTHER" id="PTHR33678">
    <property type="entry name" value="BLL1576 PROTEIN"/>
    <property type="match status" value="1"/>
</dbReference>
<dbReference type="PANTHER" id="PTHR33678:SF1">
    <property type="entry name" value="BLL1576 PROTEIN"/>
    <property type="match status" value="1"/>
</dbReference>
<evidence type="ECO:0000259" key="2">
    <source>
        <dbReference type="Pfam" id="PF03050"/>
    </source>
</evidence>
<keyword evidence="4" id="KW-1185">Reference proteome</keyword>
<evidence type="ECO:0000256" key="1">
    <source>
        <dbReference type="SAM" id="MobiDB-lite"/>
    </source>
</evidence>
<dbReference type="Pfam" id="PF03050">
    <property type="entry name" value="DDE_Tnp_IS66"/>
    <property type="match status" value="2"/>
</dbReference>
<dbReference type="InterPro" id="IPR004291">
    <property type="entry name" value="Transposase_IS66_central"/>
</dbReference>
<reference evidence="3" key="1">
    <citation type="submission" date="2022-04" db="EMBL/GenBank/DDBJ databases">
        <title>Roseomonas acroporae sp. nov., isolated from coral Acropora digitifera.</title>
        <authorList>
            <person name="Sun H."/>
        </authorList>
    </citation>
    <scope>NUCLEOTIDE SEQUENCE</scope>
    <source>
        <strain evidence="3">NAR14</strain>
    </source>
</reference>
<feature type="region of interest" description="Disordered" evidence="1">
    <location>
        <begin position="47"/>
        <end position="77"/>
    </location>
</feature>
<protein>
    <submittedName>
        <fullName evidence="3">Transposase</fullName>
    </submittedName>
</protein>
<feature type="domain" description="Transposase IS66 central" evidence="2">
    <location>
        <begin position="353"/>
        <end position="477"/>
    </location>
</feature>
<comment type="caution">
    <text evidence="3">The sequence shown here is derived from an EMBL/GenBank/DDBJ whole genome shotgun (WGS) entry which is preliminary data.</text>
</comment>
<name>A0A9X1YDN9_9PROT</name>
<dbReference type="Proteomes" id="UP001139516">
    <property type="component" value="Unassembled WGS sequence"/>
</dbReference>
<evidence type="ECO:0000313" key="3">
    <source>
        <dbReference type="EMBL" id="MCK8787867.1"/>
    </source>
</evidence>
<dbReference type="InterPro" id="IPR052344">
    <property type="entry name" value="Transposase-related"/>
</dbReference>
<proteinExistence type="predicted"/>